<proteinExistence type="predicted"/>
<keyword evidence="3" id="KW-1185">Reference proteome</keyword>
<feature type="domain" description="SPRY-associated" evidence="1">
    <location>
        <begin position="36"/>
        <end position="83"/>
    </location>
</feature>
<dbReference type="InterPro" id="IPR043136">
    <property type="entry name" value="B30.2/SPRY_sf"/>
</dbReference>
<organism evidence="2 3">
    <name type="scientific">Zoarces viviparus</name>
    <name type="common">Viviparous eelpout</name>
    <name type="synonym">Blennius viviparus</name>
    <dbReference type="NCBI Taxonomy" id="48416"/>
    <lineage>
        <taxon>Eukaryota</taxon>
        <taxon>Metazoa</taxon>
        <taxon>Chordata</taxon>
        <taxon>Craniata</taxon>
        <taxon>Vertebrata</taxon>
        <taxon>Euteleostomi</taxon>
        <taxon>Actinopterygii</taxon>
        <taxon>Neopterygii</taxon>
        <taxon>Teleostei</taxon>
        <taxon>Neoteleostei</taxon>
        <taxon>Acanthomorphata</taxon>
        <taxon>Eupercaria</taxon>
        <taxon>Perciformes</taxon>
        <taxon>Cottioidei</taxon>
        <taxon>Zoarcales</taxon>
        <taxon>Zoarcidae</taxon>
        <taxon>Zoarcinae</taxon>
        <taxon>Zoarces</taxon>
    </lineage>
</organism>
<dbReference type="EMBL" id="JBCEZU010000112">
    <property type="protein sequence ID" value="KAK9528192.1"/>
    <property type="molecule type" value="Genomic_DNA"/>
</dbReference>
<dbReference type="Gene3D" id="2.60.120.920">
    <property type="match status" value="1"/>
</dbReference>
<dbReference type="AlphaFoldDB" id="A0AAW1F1H9"/>
<reference evidence="2 3" key="1">
    <citation type="journal article" date="2024" name="Genome Biol. Evol.">
        <title>Chromosome-level genome assembly of the viviparous eelpout Zoarces viviparus.</title>
        <authorList>
            <person name="Fuhrmann N."/>
            <person name="Brasseur M.V."/>
            <person name="Bakowski C.E."/>
            <person name="Podsiadlowski L."/>
            <person name="Prost S."/>
            <person name="Krehenwinkel H."/>
            <person name="Mayer C."/>
        </authorList>
    </citation>
    <scope>NUCLEOTIDE SEQUENCE [LARGE SCALE GENOMIC DNA]</scope>
    <source>
        <strain evidence="2">NO-MEL_2022_Ind0_liver</strain>
    </source>
</reference>
<comment type="caution">
    <text evidence="2">The sequence shown here is derived from an EMBL/GenBank/DDBJ whole genome shotgun (WGS) entry which is preliminary data.</text>
</comment>
<dbReference type="SUPFAM" id="SSF49899">
    <property type="entry name" value="Concanavalin A-like lectins/glucanases"/>
    <property type="match status" value="1"/>
</dbReference>
<dbReference type="InterPro" id="IPR013320">
    <property type="entry name" value="ConA-like_dom_sf"/>
</dbReference>
<dbReference type="SMART" id="SM00589">
    <property type="entry name" value="PRY"/>
    <property type="match status" value="1"/>
</dbReference>
<sequence length="97" mass="10647">MLCDGVARGRAAPPSTSQEIEKLLPEVELKRVQQSAVDVTLDPDTAHPQVILSDDGKQVTHASLRNPFFKTGFDYVVAYNKFDNSAPLIISPVNHTE</sequence>
<name>A0AAW1F1H9_ZOAVI</name>
<evidence type="ECO:0000259" key="1">
    <source>
        <dbReference type="SMART" id="SM00589"/>
    </source>
</evidence>
<gene>
    <name evidence="2" type="ORF">VZT92_014680</name>
</gene>
<dbReference type="Proteomes" id="UP001488805">
    <property type="component" value="Unassembled WGS sequence"/>
</dbReference>
<dbReference type="InterPro" id="IPR006574">
    <property type="entry name" value="PRY"/>
</dbReference>
<evidence type="ECO:0000313" key="3">
    <source>
        <dbReference type="Proteomes" id="UP001488805"/>
    </source>
</evidence>
<dbReference type="InterPro" id="IPR003879">
    <property type="entry name" value="Butyrophylin_SPRY"/>
</dbReference>
<evidence type="ECO:0000313" key="2">
    <source>
        <dbReference type="EMBL" id="KAK9528192.1"/>
    </source>
</evidence>
<protein>
    <recommendedName>
        <fullName evidence="1">SPRY-associated domain-containing protein</fullName>
    </recommendedName>
</protein>
<dbReference type="Pfam" id="PF13765">
    <property type="entry name" value="PRY"/>
    <property type="match status" value="1"/>
</dbReference>
<accession>A0AAW1F1H9</accession>
<dbReference type="PRINTS" id="PR01407">
    <property type="entry name" value="BUTYPHLNCDUF"/>
</dbReference>